<evidence type="ECO:0000259" key="1">
    <source>
        <dbReference type="PROSITE" id="PS52045"/>
    </source>
</evidence>
<dbReference type="AlphaFoldDB" id="A0AAN8UFV1"/>
<dbReference type="InterPro" id="IPR004314">
    <property type="entry name" value="Neprosin"/>
</dbReference>
<protein>
    <submittedName>
        <fullName evidence="2">Neprosin</fullName>
    </submittedName>
</protein>
<name>A0AAN8UFV1_9MAGN</name>
<dbReference type="InterPro" id="IPR053168">
    <property type="entry name" value="Glutamic_endopeptidase"/>
</dbReference>
<keyword evidence="3" id="KW-1185">Reference proteome</keyword>
<evidence type="ECO:0000313" key="2">
    <source>
        <dbReference type="EMBL" id="KAK6912019.1"/>
    </source>
</evidence>
<evidence type="ECO:0000313" key="3">
    <source>
        <dbReference type="Proteomes" id="UP001370490"/>
    </source>
</evidence>
<accession>A0AAN8UFV1</accession>
<dbReference type="EMBL" id="JBAMMX010000028">
    <property type="protein sequence ID" value="KAK6912019.1"/>
    <property type="molecule type" value="Genomic_DNA"/>
</dbReference>
<organism evidence="2 3">
    <name type="scientific">Dillenia turbinata</name>
    <dbReference type="NCBI Taxonomy" id="194707"/>
    <lineage>
        <taxon>Eukaryota</taxon>
        <taxon>Viridiplantae</taxon>
        <taxon>Streptophyta</taxon>
        <taxon>Embryophyta</taxon>
        <taxon>Tracheophyta</taxon>
        <taxon>Spermatophyta</taxon>
        <taxon>Magnoliopsida</taxon>
        <taxon>eudicotyledons</taxon>
        <taxon>Gunneridae</taxon>
        <taxon>Pentapetalae</taxon>
        <taxon>Dilleniales</taxon>
        <taxon>Dilleniaceae</taxon>
        <taxon>Dillenia</taxon>
    </lineage>
</organism>
<reference evidence="2 3" key="1">
    <citation type="submission" date="2023-12" db="EMBL/GenBank/DDBJ databases">
        <title>A high-quality genome assembly for Dillenia turbinata (Dilleniales).</title>
        <authorList>
            <person name="Chanderbali A."/>
        </authorList>
    </citation>
    <scope>NUCLEOTIDE SEQUENCE [LARGE SCALE GENOMIC DNA]</scope>
    <source>
        <strain evidence="2">LSX21</strain>
        <tissue evidence="2">Leaf</tissue>
    </source>
</reference>
<dbReference type="Proteomes" id="UP001370490">
    <property type="component" value="Unassembled WGS sequence"/>
</dbReference>
<dbReference type="PANTHER" id="PTHR31589">
    <property type="entry name" value="PROTEIN, PUTATIVE (DUF239)-RELATED-RELATED"/>
    <property type="match status" value="1"/>
</dbReference>
<comment type="caution">
    <text evidence="2">The sequence shown here is derived from an EMBL/GenBank/DDBJ whole genome shotgun (WGS) entry which is preliminary data.</text>
</comment>
<dbReference type="PROSITE" id="PS52045">
    <property type="entry name" value="NEPROSIN_PEP_CD"/>
    <property type="match status" value="1"/>
</dbReference>
<gene>
    <name evidence="2" type="ORF">RJ641_024112</name>
</gene>
<proteinExistence type="predicted"/>
<sequence length="81" mass="8798">METVQDVAIGYWPKALFTGLGDKGTYVEWGGQVFSLPAQPSPPMGSGFLPSVMESNLKVNYCTKKHVSNMKPNPRAPKVEG</sequence>
<dbReference type="PANTHER" id="PTHR31589:SF110">
    <property type="entry name" value="PROTEIN, PUTATIVE (DUF239)-RELATED"/>
    <property type="match status" value="1"/>
</dbReference>
<dbReference type="Pfam" id="PF03080">
    <property type="entry name" value="Neprosin"/>
    <property type="match status" value="1"/>
</dbReference>
<feature type="domain" description="Neprosin PEP catalytic" evidence="1">
    <location>
        <begin position="1"/>
        <end position="81"/>
    </location>
</feature>